<dbReference type="AlphaFoldDB" id="A0AAE3GC58"/>
<dbReference type="InterPro" id="IPR010374">
    <property type="entry name" value="DUF969"/>
</dbReference>
<accession>A0AAE3GC58</accession>
<comment type="caution">
    <text evidence="2">The sequence shown here is derived from an EMBL/GenBank/DDBJ whole genome shotgun (WGS) entry which is preliminary data.</text>
</comment>
<evidence type="ECO:0000313" key="2">
    <source>
        <dbReference type="EMBL" id="MCP2164694.1"/>
    </source>
</evidence>
<evidence type="ECO:0000256" key="1">
    <source>
        <dbReference type="SAM" id="Phobius"/>
    </source>
</evidence>
<sequence>MLVLLGVLVVVVGFALRLNPLLVVAAAGIVTALIGGFSPTQILDAFGSGFAGSRSVSLFVVTLPVIGLVERFGLQEQARVLIGRLARFTTGRLLAAYLLLRQCTAAVGLRDIGGPAQTVRPLIAPMALGAAERRHGPLTDPAIERIKAHAAGADNVGLFFGEDVFIAIGSILLITGFVDTTYGLRLDALEIALWAIPTALCALVIHGGRLLWLDRWLARTTAGASRSRTGATEVRA</sequence>
<gene>
    <name evidence="2" type="ORF">LX83_001534</name>
</gene>
<evidence type="ECO:0000313" key="3">
    <source>
        <dbReference type="Proteomes" id="UP001206128"/>
    </source>
</evidence>
<reference evidence="2" key="1">
    <citation type="submission" date="2022-06" db="EMBL/GenBank/DDBJ databases">
        <title>Genomic Encyclopedia of Archaeal and Bacterial Type Strains, Phase II (KMG-II): from individual species to whole genera.</title>
        <authorList>
            <person name="Goeker M."/>
        </authorList>
    </citation>
    <scope>NUCLEOTIDE SEQUENCE</scope>
    <source>
        <strain evidence="2">DSM 43935</strain>
    </source>
</reference>
<dbReference type="RefSeq" id="WP_253768595.1">
    <property type="nucleotide sequence ID" value="NZ_JAMTCK010000003.1"/>
</dbReference>
<protein>
    <submittedName>
        <fullName evidence="2">Membrane protein</fullName>
    </submittedName>
</protein>
<keyword evidence="3" id="KW-1185">Reference proteome</keyword>
<feature type="transmembrane region" description="Helical" evidence="1">
    <location>
        <begin position="164"/>
        <end position="185"/>
    </location>
</feature>
<dbReference type="EMBL" id="JAMTCK010000003">
    <property type="protein sequence ID" value="MCP2164694.1"/>
    <property type="molecule type" value="Genomic_DNA"/>
</dbReference>
<keyword evidence="1" id="KW-0812">Transmembrane</keyword>
<dbReference type="Proteomes" id="UP001206128">
    <property type="component" value="Unassembled WGS sequence"/>
</dbReference>
<feature type="transmembrane region" description="Helical" evidence="1">
    <location>
        <begin position="191"/>
        <end position="212"/>
    </location>
</feature>
<keyword evidence="1" id="KW-1133">Transmembrane helix</keyword>
<keyword evidence="1" id="KW-0472">Membrane</keyword>
<name>A0AAE3GC58_9PSEU</name>
<feature type="transmembrane region" description="Helical" evidence="1">
    <location>
        <begin position="56"/>
        <end position="74"/>
    </location>
</feature>
<proteinExistence type="predicted"/>
<dbReference type="Pfam" id="PF06149">
    <property type="entry name" value="DUF969"/>
    <property type="match status" value="1"/>
</dbReference>
<organism evidence="2 3">
    <name type="scientific">Goodfellowiella coeruleoviolacea</name>
    <dbReference type="NCBI Taxonomy" id="334858"/>
    <lineage>
        <taxon>Bacteria</taxon>
        <taxon>Bacillati</taxon>
        <taxon>Actinomycetota</taxon>
        <taxon>Actinomycetes</taxon>
        <taxon>Pseudonocardiales</taxon>
        <taxon>Pseudonocardiaceae</taxon>
        <taxon>Goodfellowiella</taxon>
    </lineage>
</organism>